<reference evidence="1 2" key="1">
    <citation type="submission" date="2015-02" db="EMBL/GenBank/DDBJ databases">
        <title>Genome Sequencing of Rickettsiales.</title>
        <authorList>
            <person name="Daugherty S.C."/>
            <person name="Su Q."/>
            <person name="Abolude K."/>
            <person name="Beier-Sexton M."/>
            <person name="Carlyon J.A."/>
            <person name="Carter R."/>
            <person name="Day N.P."/>
            <person name="Dumler S.J."/>
            <person name="Dyachenko V."/>
            <person name="Godinez A."/>
            <person name="Kurtti T.J."/>
            <person name="Lichay M."/>
            <person name="Mullins K.E."/>
            <person name="Ott S."/>
            <person name="Pappas-Brown V."/>
            <person name="Paris D.H."/>
            <person name="Patel P."/>
            <person name="Richards A.L."/>
            <person name="Sadzewicz L."/>
            <person name="Sears K."/>
            <person name="Seidman D."/>
            <person name="Sengamalay N."/>
            <person name="Stenos J."/>
            <person name="Tallon L.J."/>
            <person name="Vincent G."/>
            <person name="Fraser C.M."/>
            <person name="Munderloh U."/>
            <person name="Dunning-Hotopp J.C."/>
        </authorList>
    </citation>
    <scope>NUCLEOTIDE SEQUENCE [LARGE SCALE GENOMIC DNA]</scope>
    <source>
        <strain evidence="1 2">Fuller</strain>
    </source>
</reference>
<organism evidence="1 2">
    <name type="scientific">Orientia chuto str. Dubai</name>
    <dbReference type="NCBI Taxonomy" id="1359168"/>
    <lineage>
        <taxon>Bacteria</taxon>
        <taxon>Pseudomonadati</taxon>
        <taxon>Pseudomonadota</taxon>
        <taxon>Alphaproteobacteria</taxon>
        <taxon>Rickettsiales</taxon>
        <taxon>Rickettsiaceae</taxon>
        <taxon>Rickettsieae</taxon>
        <taxon>Orientia</taxon>
    </lineage>
</organism>
<evidence type="ECO:0000313" key="2">
    <source>
        <dbReference type="Proteomes" id="UP000033616"/>
    </source>
</evidence>
<dbReference type="SUPFAM" id="SSF55811">
    <property type="entry name" value="Nudix"/>
    <property type="match status" value="1"/>
</dbReference>
<dbReference type="InterPro" id="IPR015797">
    <property type="entry name" value="NUDIX_hydrolase-like_dom_sf"/>
</dbReference>
<accession>A0A0F3MLY6</accession>
<sequence>MVTHPFFLTSTLTVGLTAGHTDVSLWYVLKGDSNKAYEFDKEEFNDIRWFHLDEVPYLKSDPHIGRFIQKLKGSL</sequence>
<comment type="caution">
    <text evidence="1">The sequence shown here is derived from an EMBL/GenBank/DDBJ whole genome shotgun (WGS) entry which is preliminary data.</text>
</comment>
<dbReference type="Proteomes" id="UP000033616">
    <property type="component" value="Unassembled WGS sequence"/>
</dbReference>
<dbReference type="STRING" id="1359168.OCHUTO_0788"/>
<keyword evidence="2" id="KW-1185">Reference proteome</keyword>
<protein>
    <recommendedName>
        <fullName evidence="3">NUDIX domain protein</fullName>
    </recommendedName>
</protein>
<dbReference type="Gene3D" id="3.90.79.10">
    <property type="entry name" value="Nucleoside Triphosphate Pyrophosphohydrolase"/>
    <property type="match status" value="1"/>
</dbReference>
<dbReference type="PATRIC" id="fig|1359168.3.peg.435"/>
<dbReference type="EMBL" id="LANP01000020">
    <property type="protein sequence ID" value="KJV55589.1"/>
    <property type="molecule type" value="Genomic_DNA"/>
</dbReference>
<dbReference type="AlphaFoldDB" id="A0A0F3MLY6"/>
<proteinExistence type="predicted"/>
<dbReference type="RefSeq" id="WP_045797417.1">
    <property type="nucleotide sequence ID" value="NZ_LANP01000020.1"/>
</dbReference>
<evidence type="ECO:0000313" key="1">
    <source>
        <dbReference type="EMBL" id="KJV55589.1"/>
    </source>
</evidence>
<evidence type="ECO:0008006" key="3">
    <source>
        <dbReference type="Google" id="ProtNLM"/>
    </source>
</evidence>
<name>A0A0F3MLY6_9RICK</name>
<gene>
    <name evidence="1" type="ORF">OCHUTO_0788</name>
</gene>